<proteinExistence type="predicted"/>
<keyword evidence="7" id="KW-1185">Reference proteome</keyword>
<dbReference type="AlphaFoldDB" id="A0A1I6RN12"/>
<dbReference type="PROSITE" id="PS51077">
    <property type="entry name" value="HTH_ICLR"/>
    <property type="match status" value="1"/>
</dbReference>
<sequence length="257" mass="27533">MTRTSATNSGGGSQLLDRAVLLLDLVADAGVQGLTLKELTEASGLNDATCHRILTTLVGHKLLSREDRKRRYRLGARMSIYGVKAARGPGLISRCDVALTRLRKRTTDTVHLMARLNHDSVCLDRRDGESIVPTLTGSIGGSVPLGVGPGSIAMLAQLDEDEQNFIISANLERYAGYPNLTEARIRELIAQTRERGYAIDNGELIPGVAGISVPIFTNGVFAGASIGFTLPCAKLGPQTFAQYAEYIAEEISFSSEG</sequence>
<dbReference type="GO" id="GO:0003700">
    <property type="term" value="F:DNA-binding transcription factor activity"/>
    <property type="evidence" value="ECO:0007669"/>
    <property type="project" value="TreeGrafter"/>
</dbReference>
<feature type="domain" description="IclR-ED" evidence="5">
    <location>
        <begin position="77"/>
        <end position="257"/>
    </location>
</feature>
<evidence type="ECO:0000313" key="6">
    <source>
        <dbReference type="EMBL" id="SFS66072.1"/>
    </source>
</evidence>
<dbReference type="InterPro" id="IPR005471">
    <property type="entry name" value="Tscrpt_reg_IclR_N"/>
</dbReference>
<evidence type="ECO:0000313" key="7">
    <source>
        <dbReference type="Proteomes" id="UP000199392"/>
    </source>
</evidence>
<dbReference type="RefSeq" id="WP_092422889.1">
    <property type="nucleotide sequence ID" value="NZ_FNCL01000003.1"/>
</dbReference>
<dbReference type="SUPFAM" id="SSF55781">
    <property type="entry name" value="GAF domain-like"/>
    <property type="match status" value="1"/>
</dbReference>
<keyword evidence="3" id="KW-0804">Transcription</keyword>
<dbReference type="InterPro" id="IPR050707">
    <property type="entry name" value="HTH_MetabolicPath_Reg"/>
</dbReference>
<dbReference type="EMBL" id="FOZW01000003">
    <property type="protein sequence ID" value="SFS66072.1"/>
    <property type="molecule type" value="Genomic_DNA"/>
</dbReference>
<dbReference type="Pfam" id="PF01614">
    <property type="entry name" value="IclR_C"/>
    <property type="match status" value="1"/>
</dbReference>
<dbReference type="InterPro" id="IPR014757">
    <property type="entry name" value="Tscrpt_reg_IclR_C"/>
</dbReference>
<evidence type="ECO:0000259" key="4">
    <source>
        <dbReference type="PROSITE" id="PS51077"/>
    </source>
</evidence>
<feature type="domain" description="HTH iclR-type" evidence="4">
    <location>
        <begin position="13"/>
        <end position="76"/>
    </location>
</feature>
<dbReference type="Gene3D" id="3.30.450.40">
    <property type="match status" value="1"/>
</dbReference>
<dbReference type="Proteomes" id="UP000199392">
    <property type="component" value="Unassembled WGS sequence"/>
</dbReference>
<dbReference type="GO" id="GO:0003677">
    <property type="term" value="F:DNA binding"/>
    <property type="evidence" value="ECO:0007669"/>
    <property type="project" value="UniProtKB-KW"/>
</dbReference>
<dbReference type="GO" id="GO:0045892">
    <property type="term" value="P:negative regulation of DNA-templated transcription"/>
    <property type="evidence" value="ECO:0007669"/>
    <property type="project" value="TreeGrafter"/>
</dbReference>
<dbReference type="PANTHER" id="PTHR30136">
    <property type="entry name" value="HELIX-TURN-HELIX TRANSCRIPTIONAL REGULATOR, ICLR FAMILY"/>
    <property type="match status" value="1"/>
</dbReference>
<protein>
    <submittedName>
        <fullName evidence="6">Transcriptional regulator, IclR family</fullName>
    </submittedName>
</protein>
<evidence type="ECO:0000256" key="2">
    <source>
        <dbReference type="ARBA" id="ARBA00023125"/>
    </source>
</evidence>
<accession>A0A1I6RN12</accession>
<dbReference type="Gene3D" id="1.10.10.10">
    <property type="entry name" value="Winged helix-like DNA-binding domain superfamily/Winged helix DNA-binding domain"/>
    <property type="match status" value="1"/>
</dbReference>
<dbReference type="SMART" id="SM00346">
    <property type="entry name" value="HTH_ICLR"/>
    <property type="match status" value="1"/>
</dbReference>
<dbReference type="OrthoDB" id="6057486at2"/>
<name>A0A1I6RN12_9RHOB</name>
<organism evidence="6 7">
    <name type="scientific">Alloyangia pacifica</name>
    <dbReference type="NCBI Taxonomy" id="311180"/>
    <lineage>
        <taxon>Bacteria</taxon>
        <taxon>Pseudomonadati</taxon>
        <taxon>Pseudomonadota</taxon>
        <taxon>Alphaproteobacteria</taxon>
        <taxon>Rhodobacterales</taxon>
        <taxon>Roseobacteraceae</taxon>
        <taxon>Alloyangia</taxon>
    </lineage>
</organism>
<dbReference type="InterPro" id="IPR029016">
    <property type="entry name" value="GAF-like_dom_sf"/>
</dbReference>
<gene>
    <name evidence="6" type="ORF">SAMN04488050_103223</name>
</gene>
<evidence type="ECO:0000259" key="5">
    <source>
        <dbReference type="PROSITE" id="PS51078"/>
    </source>
</evidence>
<reference evidence="7" key="1">
    <citation type="submission" date="2016-10" db="EMBL/GenBank/DDBJ databases">
        <authorList>
            <person name="Varghese N."/>
            <person name="Submissions S."/>
        </authorList>
    </citation>
    <scope>NUCLEOTIDE SEQUENCE [LARGE SCALE GENOMIC DNA]</scope>
    <source>
        <strain evidence="7">DSM 26894</strain>
    </source>
</reference>
<dbReference type="SUPFAM" id="SSF46785">
    <property type="entry name" value="Winged helix' DNA-binding domain"/>
    <property type="match status" value="1"/>
</dbReference>
<dbReference type="InterPro" id="IPR036388">
    <property type="entry name" value="WH-like_DNA-bd_sf"/>
</dbReference>
<dbReference type="STRING" id="311180.SAMN04488050_103223"/>
<dbReference type="InterPro" id="IPR036390">
    <property type="entry name" value="WH_DNA-bd_sf"/>
</dbReference>
<dbReference type="PANTHER" id="PTHR30136:SF39">
    <property type="entry name" value="TRANSCRIPTIONAL REGULATORY PROTEIN"/>
    <property type="match status" value="1"/>
</dbReference>
<evidence type="ECO:0000256" key="1">
    <source>
        <dbReference type="ARBA" id="ARBA00023015"/>
    </source>
</evidence>
<keyword evidence="2" id="KW-0238">DNA-binding</keyword>
<keyword evidence="1" id="KW-0805">Transcription regulation</keyword>
<dbReference type="Pfam" id="PF09339">
    <property type="entry name" value="HTH_IclR"/>
    <property type="match status" value="1"/>
</dbReference>
<evidence type="ECO:0000256" key="3">
    <source>
        <dbReference type="ARBA" id="ARBA00023163"/>
    </source>
</evidence>
<dbReference type="PROSITE" id="PS51078">
    <property type="entry name" value="ICLR_ED"/>
    <property type="match status" value="1"/>
</dbReference>